<dbReference type="GeneID" id="41595694"/>
<evidence type="ECO:0000313" key="1">
    <source>
        <dbReference type="EMBL" id="SPC34873.1"/>
    </source>
</evidence>
<dbReference type="AlphaFoldDB" id="A0A2K5ATA8"/>
<organism evidence="1 2">
    <name type="scientific">Candidatus Nitrosocaldus cavascurensis</name>
    <dbReference type="NCBI Taxonomy" id="2058097"/>
    <lineage>
        <taxon>Archaea</taxon>
        <taxon>Nitrososphaerota</taxon>
        <taxon>Nitrososphaeria</taxon>
        <taxon>Candidatus Nitrosocaldales</taxon>
        <taxon>Candidatus Nitrosocaldaceae</taxon>
        <taxon>Candidatus Nitrosocaldus</taxon>
    </lineage>
</organism>
<dbReference type="RefSeq" id="WP_103286553.1">
    <property type="nucleotide sequence ID" value="NZ_LT981265.1"/>
</dbReference>
<protein>
    <recommendedName>
        <fullName evidence="3">DUF5655 domain-containing protein</fullName>
    </recommendedName>
</protein>
<gene>
    <name evidence="1" type="ORF">NCAV_1710</name>
</gene>
<dbReference type="EMBL" id="LT981265">
    <property type="protein sequence ID" value="SPC34873.1"/>
    <property type="molecule type" value="Genomic_DNA"/>
</dbReference>
<sequence>MSIDEKSEKLSLSDHLARLSEPARNMLMDIRDYVLSLPSVIEEIRPHRIVYSKGFNMRIFMDIEPAMNMLAVNIKTESRAPPSRILLRSINQLQDLYGMIRKAYEHA</sequence>
<reference evidence="2" key="1">
    <citation type="submission" date="2018-01" db="EMBL/GenBank/DDBJ databases">
        <authorList>
            <person name="Kerou L M."/>
        </authorList>
    </citation>
    <scope>NUCLEOTIDE SEQUENCE [LARGE SCALE GENOMIC DNA]</scope>
    <source>
        <strain evidence="2">SCU2</strain>
    </source>
</reference>
<evidence type="ECO:0008006" key="3">
    <source>
        <dbReference type="Google" id="ProtNLM"/>
    </source>
</evidence>
<accession>A0A2K5ATA8</accession>
<name>A0A2K5ATA8_9ARCH</name>
<evidence type="ECO:0000313" key="2">
    <source>
        <dbReference type="Proteomes" id="UP000236248"/>
    </source>
</evidence>
<dbReference type="KEGG" id="ncv:NCAV_1710"/>
<keyword evidence="2" id="KW-1185">Reference proteome</keyword>
<dbReference type="Proteomes" id="UP000236248">
    <property type="component" value="Chromosome NCAV"/>
</dbReference>
<proteinExistence type="predicted"/>